<proteinExistence type="predicted"/>
<accession>A0A7S7RNA3</accession>
<keyword evidence="3" id="KW-1185">Reference proteome</keyword>
<dbReference type="InterPro" id="IPR038721">
    <property type="entry name" value="IS701-like_DDE_dom"/>
</dbReference>
<dbReference type="AlphaFoldDB" id="A0A7S7RNA3"/>
<evidence type="ECO:0000313" key="3">
    <source>
        <dbReference type="Proteomes" id="UP000593994"/>
    </source>
</evidence>
<organism evidence="2 3">
    <name type="scientific">Candidatus Sulfurimonas baltica</name>
    <dbReference type="NCBI Taxonomy" id="2740404"/>
    <lineage>
        <taxon>Bacteria</taxon>
        <taxon>Pseudomonadati</taxon>
        <taxon>Campylobacterota</taxon>
        <taxon>Epsilonproteobacteria</taxon>
        <taxon>Campylobacterales</taxon>
        <taxon>Sulfurimonadaceae</taxon>
        <taxon>Sulfurimonas</taxon>
    </lineage>
</organism>
<dbReference type="PANTHER" id="PTHR33627:SF1">
    <property type="entry name" value="TRANSPOSASE"/>
    <property type="match status" value="1"/>
</dbReference>
<dbReference type="Proteomes" id="UP000593994">
    <property type="component" value="Chromosome"/>
</dbReference>
<feature type="domain" description="Transposase IS701-like DDE" evidence="1">
    <location>
        <begin position="73"/>
        <end position="259"/>
    </location>
</feature>
<dbReference type="EMBL" id="CP054492">
    <property type="protein sequence ID" value="QOY52316.1"/>
    <property type="molecule type" value="Genomic_DNA"/>
</dbReference>
<dbReference type="SUPFAM" id="SSF53098">
    <property type="entry name" value="Ribonuclease H-like"/>
    <property type="match status" value="1"/>
</dbReference>
<protein>
    <submittedName>
        <fullName evidence="2">Transposase</fullName>
    </submittedName>
</protein>
<dbReference type="Pfam" id="PF13546">
    <property type="entry name" value="DDE_5"/>
    <property type="match status" value="1"/>
</dbReference>
<evidence type="ECO:0000313" key="2">
    <source>
        <dbReference type="EMBL" id="QOY52316.1"/>
    </source>
</evidence>
<name>A0A7S7RNA3_9BACT</name>
<sequence>MELANYIETAMKSILKNPILEVLTEIKITKILKQSNFIKRNVGYPPFQIILHFVYMLVMQKRQSTFIKKSDSAFGKDAYYRFIKDSRYNWRKFLMLSTTALLQRIKPLHKNGEHRLLIIDDTVEAKRGKFIEGSCKYIWSNKEHRSINALNIVSLNYADSHSTFQLDFSIKMNDSYRKNISEFTNKLHHKSNAYQRKSEITKGKNILAIEMLQRALDNGVDADYLLVDSWYAKPNFIHQANELGMPVIARLPNNKLIWNFKGKHKTMNAIYDSMKNYRHKSSGKHGKISYKYFDAIVEHAVLGKVKLVFLHTGKDLLIFISTDITIAGKEILATYKKRWNIEQGYKDLRNLFGFGKEENRIYESLIAKITLSMFAYNIVSYINRIKHEPQTLGELFRDLECELETLAISMQLFIQILTKISEIENVVKDNKDLLTILAVLSAYTQKELGFMCESRHV</sequence>
<dbReference type="KEGG" id="sbal:HUE88_01080"/>
<evidence type="ECO:0000259" key="1">
    <source>
        <dbReference type="Pfam" id="PF13546"/>
    </source>
</evidence>
<dbReference type="PANTHER" id="PTHR33627">
    <property type="entry name" value="TRANSPOSASE"/>
    <property type="match status" value="1"/>
</dbReference>
<dbReference type="InterPro" id="IPR039365">
    <property type="entry name" value="IS701-like"/>
</dbReference>
<dbReference type="InterPro" id="IPR012337">
    <property type="entry name" value="RNaseH-like_sf"/>
</dbReference>
<dbReference type="RefSeq" id="WP_194370242.1">
    <property type="nucleotide sequence ID" value="NZ_CP054492.1"/>
</dbReference>
<gene>
    <name evidence="2" type="ORF">HUE88_01080</name>
</gene>
<reference evidence="2 3" key="1">
    <citation type="submission" date="2020-05" db="EMBL/GenBank/DDBJ databases">
        <title>Sulfurimonas marisnigri, sp. nov., and Sulfurimonas baltica, sp. nov., manganese oxide reducing chemolithoautotrophs of the class Epsilonproteobacteria isolated from the pelagic redoxclines of the Black and Baltic Seas and emended description of the genus Sulfurimonas.</title>
        <authorList>
            <person name="Henkel J.V."/>
            <person name="Laudan C."/>
            <person name="Werner J."/>
            <person name="Neu T."/>
            <person name="Plewe S."/>
            <person name="Sproer C."/>
            <person name="Bunk B."/>
            <person name="Schulz-Vogt H.N."/>
        </authorList>
    </citation>
    <scope>NUCLEOTIDE SEQUENCE [LARGE SCALE GENOMIC DNA]</scope>
    <source>
        <strain evidence="2 3">GD2</strain>
    </source>
</reference>